<comment type="caution">
    <text evidence="2">The sequence shown here is derived from an EMBL/GenBank/DDBJ whole genome shotgun (WGS) entry which is preliminary data.</text>
</comment>
<dbReference type="PANTHER" id="PTHR35285">
    <property type="entry name" value="2-C-METHYL-D-ERYTHRITOL 4-PHOSPHATE CYTIDYLYLTRANSFERASE"/>
    <property type="match status" value="1"/>
</dbReference>
<evidence type="ECO:0000313" key="2">
    <source>
        <dbReference type="EMBL" id="DAD30196.1"/>
    </source>
</evidence>
<dbReference type="PANTHER" id="PTHR35285:SF1">
    <property type="entry name" value="2-C-METHYL-D-ERYTHRITOL 4-PHOSPHATE CYTIDYLYLTRANSFERASE"/>
    <property type="match status" value="1"/>
</dbReference>
<feature type="chain" id="PRO_5032576791" evidence="1">
    <location>
        <begin position="22"/>
        <end position="373"/>
    </location>
</feature>
<dbReference type="Proteomes" id="UP000607653">
    <property type="component" value="Unassembled WGS sequence"/>
</dbReference>
<dbReference type="AlphaFoldDB" id="A0A822YGY3"/>
<sequence length="373" mass="41617">MKAVVEALLVLLLLGAQDVFGSTSLSTYPAFLWFPQTYESDNGIKEAVDYRTIYPKDLAKSVLSEGGWSNLLCPRENRQQPVDIALVFIGKELQSSDISRNKNADPALLDLLKASFRRSNFSMAFPYVAASVEEEVMEKSLISGFMETCGNDLGIGEIAFLESCSVDGGDLKKLADLSSVHDYVVARMENKPKKQTDLIVFCHGSLENLDQIRSEGEIFSELISSVEESGAMYTVLYASDPYRSIRYTSYKVLERFLAEGPVGNGSANSTACDGVCKTVSSLIEGVLVVSYSLPTLSYIWIVKVELFFWLDISIVMINGEVIKCMINLWFVILRDPVLSYCITDLIIYLNLFDLSCVYIWQCDNQTKWGHLNS</sequence>
<accession>A0A822YGY3</accession>
<dbReference type="EMBL" id="DUZY01000002">
    <property type="protein sequence ID" value="DAD30196.1"/>
    <property type="molecule type" value="Genomic_DNA"/>
</dbReference>
<keyword evidence="3" id="KW-1185">Reference proteome</keyword>
<evidence type="ECO:0000256" key="1">
    <source>
        <dbReference type="SAM" id="SignalP"/>
    </source>
</evidence>
<keyword evidence="1" id="KW-0732">Signal</keyword>
<proteinExistence type="predicted"/>
<reference evidence="2 3" key="1">
    <citation type="journal article" date="2020" name="Mol. Biol. Evol.">
        <title>Distinct Expression and Methylation Patterns for Genes with Different Fates following a Single Whole-Genome Duplication in Flowering Plants.</title>
        <authorList>
            <person name="Shi T."/>
            <person name="Rahmani R.S."/>
            <person name="Gugger P.F."/>
            <person name="Wang M."/>
            <person name="Li H."/>
            <person name="Zhang Y."/>
            <person name="Li Z."/>
            <person name="Wang Q."/>
            <person name="Van de Peer Y."/>
            <person name="Marchal K."/>
            <person name="Chen J."/>
        </authorList>
    </citation>
    <scope>NUCLEOTIDE SEQUENCE [LARGE SCALE GENOMIC DNA]</scope>
    <source>
        <tissue evidence="2">Leaf</tissue>
    </source>
</reference>
<name>A0A822YGY3_NELNU</name>
<gene>
    <name evidence="2" type="ORF">HUJ06_031664</name>
</gene>
<evidence type="ECO:0000313" key="3">
    <source>
        <dbReference type="Proteomes" id="UP000607653"/>
    </source>
</evidence>
<organism evidence="2 3">
    <name type="scientific">Nelumbo nucifera</name>
    <name type="common">Sacred lotus</name>
    <dbReference type="NCBI Taxonomy" id="4432"/>
    <lineage>
        <taxon>Eukaryota</taxon>
        <taxon>Viridiplantae</taxon>
        <taxon>Streptophyta</taxon>
        <taxon>Embryophyta</taxon>
        <taxon>Tracheophyta</taxon>
        <taxon>Spermatophyta</taxon>
        <taxon>Magnoliopsida</taxon>
        <taxon>Proteales</taxon>
        <taxon>Nelumbonaceae</taxon>
        <taxon>Nelumbo</taxon>
    </lineage>
</organism>
<protein>
    <submittedName>
        <fullName evidence="2">Uncharacterized protein</fullName>
    </submittedName>
</protein>
<feature type="signal peptide" evidence="1">
    <location>
        <begin position="1"/>
        <end position="21"/>
    </location>
</feature>